<gene>
    <name evidence="1" type="ORF">AKJ09_03642</name>
</gene>
<accession>A0A0K1PTV9</accession>
<protein>
    <submittedName>
        <fullName evidence="1">Uncharacterized protein</fullName>
    </submittedName>
</protein>
<dbReference type="EMBL" id="CP012333">
    <property type="protein sequence ID" value="AKU96978.1"/>
    <property type="molecule type" value="Genomic_DNA"/>
</dbReference>
<evidence type="ECO:0000313" key="2">
    <source>
        <dbReference type="Proteomes" id="UP000064967"/>
    </source>
</evidence>
<dbReference type="KEGG" id="llu:AKJ09_03642"/>
<keyword evidence="2" id="KW-1185">Reference proteome</keyword>
<dbReference type="Proteomes" id="UP000064967">
    <property type="component" value="Chromosome"/>
</dbReference>
<sequence length="376" mass="38977">MGAVPSCNEPFTEDPNANAPPAVIGVVFRDALDIDDVDDLAGAAAVNGQTPGGEASAMYWFRQNVPTPLAGPVSVYPSQFPQIVFNKLMDGSTIELAQIDPITHQPQGFCAPAPGSPITMAQGETRVALLRTCYSPSDKLVTVQPASAMSEPPNMPPAIHFLAYGATYTVTVTDAVRDKQGRSIGPAMAGTAPFSVTMNVGPFALFSVTDVGETGAQPSGPTVTTYLYGADVAFADEVTQTLPAGTRALRMVFTGPIAPPPNADGTVPEVTYPGFAIHRADADFNEGDALSVHFTTSDGRADNAPGTTDPRVLFAYAPGRAFLAGNYVLSIPLSFSDDGSVTGAPVLLSDNAQYPPGKPIKVRFTVPSEAPVGGGS</sequence>
<name>A0A0K1PTV9_9BACT</name>
<organism evidence="1 2">
    <name type="scientific">Labilithrix luteola</name>
    <dbReference type="NCBI Taxonomy" id="1391654"/>
    <lineage>
        <taxon>Bacteria</taxon>
        <taxon>Pseudomonadati</taxon>
        <taxon>Myxococcota</taxon>
        <taxon>Polyangia</taxon>
        <taxon>Polyangiales</taxon>
        <taxon>Labilitrichaceae</taxon>
        <taxon>Labilithrix</taxon>
    </lineage>
</organism>
<evidence type="ECO:0000313" key="1">
    <source>
        <dbReference type="EMBL" id="AKU96978.1"/>
    </source>
</evidence>
<dbReference type="STRING" id="1391654.AKJ09_03642"/>
<dbReference type="AlphaFoldDB" id="A0A0K1PTV9"/>
<reference evidence="1 2" key="1">
    <citation type="submission" date="2015-08" db="EMBL/GenBank/DDBJ databases">
        <authorList>
            <person name="Babu N.S."/>
            <person name="Beckwith C.J."/>
            <person name="Beseler K.G."/>
            <person name="Brison A."/>
            <person name="Carone J.V."/>
            <person name="Caskin T.P."/>
            <person name="Diamond M."/>
            <person name="Durham M.E."/>
            <person name="Foxe J.M."/>
            <person name="Go M."/>
            <person name="Henderson B.A."/>
            <person name="Jones I.B."/>
            <person name="McGettigan J.A."/>
            <person name="Micheletti S.J."/>
            <person name="Nasrallah M.E."/>
            <person name="Ortiz D."/>
            <person name="Piller C.R."/>
            <person name="Privatt S.R."/>
            <person name="Schneider S.L."/>
            <person name="Sharp S."/>
            <person name="Smith T.C."/>
            <person name="Stanton J.D."/>
            <person name="Ullery H.E."/>
            <person name="Wilson R.J."/>
            <person name="Serrano M.G."/>
            <person name="Buck G."/>
            <person name="Lee V."/>
            <person name="Wang Y."/>
            <person name="Carvalho R."/>
            <person name="Voegtly L."/>
            <person name="Shi R."/>
            <person name="Duckworth R."/>
            <person name="Johnson A."/>
            <person name="Loviza R."/>
            <person name="Walstead R."/>
            <person name="Shah Z."/>
            <person name="Kiflezghi M."/>
            <person name="Wade K."/>
            <person name="Ball S.L."/>
            <person name="Bradley K.W."/>
            <person name="Asai D.J."/>
            <person name="Bowman C.A."/>
            <person name="Russell D.A."/>
            <person name="Pope W.H."/>
            <person name="Jacobs-Sera D."/>
            <person name="Hendrix R.W."/>
            <person name="Hatfull G.F."/>
        </authorList>
    </citation>
    <scope>NUCLEOTIDE SEQUENCE [LARGE SCALE GENOMIC DNA]</scope>
    <source>
        <strain evidence="1 2">DSM 27648</strain>
    </source>
</reference>
<proteinExistence type="predicted"/>